<evidence type="ECO:0000259" key="1">
    <source>
        <dbReference type="Pfam" id="PF00814"/>
    </source>
</evidence>
<evidence type="ECO:0000313" key="4">
    <source>
        <dbReference type="Proteomes" id="UP000501316"/>
    </source>
</evidence>
<keyword evidence="2" id="KW-0808">Transferase</keyword>
<evidence type="ECO:0000313" key="2">
    <source>
        <dbReference type="EMBL" id="QKN24195.1"/>
    </source>
</evidence>
<sequence>MNILAIDCSAGAASACVWQDGKVLGECYTNVKLTHSQTLMPMICGVLEYAKIPLEQVDLFAVTAGPGSFTGVRIGVASIKGMAFAANKPCAGVSSLEAMAENLRVLDCTACCVMDARCAQVYNAVFSIRNGEIKRLTPDRAFSIEALAKECASYPQPVVLVGDGAQLCAQSAAFAQAGVHLAPEPIRFQRASGAAECAARAAKEGKLVSARELMPIYLRPPQAQRSLKKRRAAEKQS</sequence>
<dbReference type="GO" id="GO:0002949">
    <property type="term" value="P:tRNA threonylcarbamoyladenosine modification"/>
    <property type="evidence" value="ECO:0007669"/>
    <property type="project" value="InterPro"/>
</dbReference>
<gene>
    <name evidence="2" type="primary">tsaB</name>
    <name evidence="2" type="ORF">GJQ69_06675</name>
    <name evidence="3" type="ORF">GKP14_06850</name>
</gene>
<dbReference type="PANTHER" id="PTHR11735">
    <property type="entry name" value="TRNA N6-ADENOSINE THREONYLCARBAMOYLTRANSFERASE"/>
    <property type="match status" value="1"/>
</dbReference>
<reference evidence="4 5" key="1">
    <citation type="submission" date="2019-11" db="EMBL/GenBank/DDBJ databases">
        <authorList>
            <person name="Ren C."/>
            <person name="Wang H."/>
            <person name="Xu Y."/>
        </authorList>
    </citation>
    <scope>NUCLEOTIDE SEQUENCE [LARGE SCALE GENOMIC DNA]</scope>
    <source>
        <strain evidence="5">JNU-WLY1368</strain>
        <strain evidence="2 4">LBM 19010</strain>
    </source>
</reference>
<dbReference type="InterPro" id="IPR000905">
    <property type="entry name" value="Gcp-like_dom"/>
</dbReference>
<protein>
    <submittedName>
        <fullName evidence="2">tRNA (Adenosine(37)-N6)-threonylcarbamoyltransferase complex dimerization subunit type 1 TsaB</fullName>
    </submittedName>
</protein>
<dbReference type="GO" id="GO:0016740">
    <property type="term" value="F:transferase activity"/>
    <property type="evidence" value="ECO:0007669"/>
    <property type="project" value="UniProtKB-KW"/>
</dbReference>
<dbReference type="GO" id="GO:0005829">
    <property type="term" value="C:cytosol"/>
    <property type="evidence" value="ECO:0007669"/>
    <property type="project" value="TreeGrafter"/>
</dbReference>
<reference evidence="3" key="2">
    <citation type="journal article" date="2021" name="Appl. Environ. Microbiol.">
        <title>Adaptability of a Caproate-Producing Bacterium Contributes to Its Dominance in an Anaerobic Fermentation System.</title>
        <authorList>
            <person name="Wang H."/>
            <person name="Gu Y."/>
            <person name="Zhou W."/>
            <person name="Zhao D."/>
            <person name="Qiao Z."/>
            <person name="Zheng J."/>
            <person name="Gao J."/>
            <person name="Chen X."/>
            <person name="Ren C."/>
            <person name="Xu Y."/>
        </authorList>
    </citation>
    <scope>NUCLEOTIDE SEQUENCE</scope>
    <source>
        <strain evidence="3">JNU-WLY1368</strain>
    </source>
</reference>
<feature type="domain" description="Gcp-like" evidence="1">
    <location>
        <begin position="34"/>
        <end position="176"/>
    </location>
</feature>
<dbReference type="InterPro" id="IPR022496">
    <property type="entry name" value="T6A_TsaB"/>
</dbReference>
<dbReference type="KEGG" id="clf:GJQ69_06675"/>
<reference evidence="3" key="3">
    <citation type="journal article" date="2022" name="Int. J. Syst. Evol. Microbiol.">
        <title>Caproicibacterium lactatifermentans sp. nov., isolated from pit clay used for the production of Chinese strong aroma-type liquor.</title>
        <authorList>
            <person name="Wang H."/>
            <person name="Gu Y."/>
            <person name="Zhao D."/>
            <person name="Qiao Z."/>
            <person name="Zheng J."/>
            <person name="Gao J."/>
            <person name="Ren C."/>
            <person name="Xu Y."/>
        </authorList>
    </citation>
    <scope>NUCLEOTIDE SEQUENCE</scope>
    <source>
        <strain evidence="3">JNU-WLY1368</strain>
    </source>
</reference>
<dbReference type="InterPro" id="IPR043129">
    <property type="entry name" value="ATPase_NBD"/>
</dbReference>
<dbReference type="AlphaFoldDB" id="A0A859DRV1"/>
<dbReference type="Pfam" id="PF00814">
    <property type="entry name" value="TsaD"/>
    <property type="match status" value="1"/>
</dbReference>
<dbReference type="Gene3D" id="3.30.420.40">
    <property type="match status" value="2"/>
</dbReference>
<name>A0A859DRV1_9FIRM</name>
<keyword evidence="5" id="KW-1185">Reference proteome</keyword>
<accession>A0A859DRV1</accession>
<dbReference type="CDD" id="cd24032">
    <property type="entry name" value="ASKHA_NBD_TsaB"/>
    <property type="match status" value="1"/>
</dbReference>
<dbReference type="EMBL" id="CP046161">
    <property type="protein sequence ID" value="QKO30736.1"/>
    <property type="molecule type" value="Genomic_DNA"/>
</dbReference>
<proteinExistence type="predicted"/>
<dbReference type="SUPFAM" id="SSF53067">
    <property type="entry name" value="Actin-like ATPase domain"/>
    <property type="match status" value="2"/>
</dbReference>
<evidence type="ECO:0000313" key="3">
    <source>
        <dbReference type="EMBL" id="QKO30736.1"/>
    </source>
</evidence>
<organism evidence="2 4">
    <name type="scientific">Caproicibacterium lactatifermentans</name>
    <dbReference type="NCBI Taxonomy" id="2666138"/>
    <lineage>
        <taxon>Bacteria</taxon>
        <taxon>Bacillati</taxon>
        <taxon>Bacillota</taxon>
        <taxon>Clostridia</taxon>
        <taxon>Eubacteriales</taxon>
        <taxon>Oscillospiraceae</taxon>
        <taxon>Caproicibacterium</taxon>
    </lineage>
</organism>
<dbReference type="NCBIfam" id="TIGR03725">
    <property type="entry name" value="T6A_YeaZ"/>
    <property type="match status" value="1"/>
</dbReference>
<dbReference type="Proteomes" id="UP000501316">
    <property type="component" value="Chromosome"/>
</dbReference>
<dbReference type="EMBL" id="CP046051">
    <property type="protein sequence ID" value="QKN24195.1"/>
    <property type="molecule type" value="Genomic_DNA"/>
</dbReference>
<dbReference type="RefSeq" id="WP_174193321.1">
    <property type="nucleotide sequence ID" value="NZ_CP046051.1"/>
</dbReference>
<evidence type="ECO:0000313" key="5">
    <source>
        <dbReference type="Proteomes" id="UP000509623"/>
    </source>
</evidence>
<dbReference type="Proteomes" id="UP000509623">
    <property type="component" value="Chromosome"/>
</dbReference>
<dbReference type="PANTHER" id="PTHR11735:SF11">
    <property type="entry name" value="TRNA THREONYLCARBAMOYLADENOSINE BIOSYNTHESIS PROTEIN TSAB"/>
    <property type="match status" value="1"/>
</dbReference>